<dbReference type="NCBIfam" id="TIGR00275">
    <property type="entry name" value="aminoacetone oxidase family FAD-binding enzyme"/>
    <property type="match status" value="1"/>
</dbReference>
<keyword evidence="2" id="KW-0285">Flavoprotein</keyword>
<dbReference type="RefSeq" id="WP_156329299.1">
    <property type="nucleotide sequence ID" value="NZ_CACRSW010000028.1"/>
</dbReference>
<feature type="domain" description="RsdA/BaiN/AoA(So)-like Rossmann fold-like" evidence="4">
    <location>
        <begin position="2"/>
        <end position="401"/>
    </location>
</feature>
<dbReference type="InterPro" id="IPR004792">
    <property type="entry name" value="BaiN-like"/>
</dbReference>
<evidence type="ECO:0000313" key="6">
    <source>
        <dbReference type="EMBL" id="VYT10624.1"/>
    </source>
</evidence>
<feature type="domain" description="RsdA/BaiN/AoA(So)-like insert" evidence="5">
    <location>
        <begin position="190"/>
        <end position="348"/>
    </location>
</feature>
<sequence length="408" mass="46149">MDIGIIGAGAGGIFTAINAKNEKNKITLIEKNDKIGKKIFITGKGRCNITNAKFFDEFLDNILVNKKFMYSSFTNFDNYALMDYLENKGLKLTIQRGDRVFPKSEKSNDVIKLFEKLIKEKDIDLKLNENVNKIYKDKNSNKFIVLTQKNSYEFDKVVIATGGLSYPLTGSTGDGYKFAKYFSHKIISTKPALCPIKFLDDDLDSLNGISLKNVSLNAECEDKKISEFGEMLIGKKFITGPIVLTMSSLINRKKVKNMYIDLKASLDFEKLDNRLLRDFENNSNKDVGNILKKLLLNAFVDVVLKRSNIDFHTKANQITKDERLRLIKEIKYFHLKFNGLSEVKNAIITSGGVDCKELDPKNMQSKIISGLYFVGEVTDVDALTGGYNLQIAFSQAYACAKDLRRENE</sequence>
<dbReference type="Pfam" id="PF22780">
    <property type="entry name" value="HI0933_like_1st"/>
    <property type="match status" value="1"/>
</dbReference>
<dbReference type="PANTHER" id="PTHR42887:SF2">
    <property type="entry name" value="OS12G0638800 PROTEIN"/>
    <property type="match status" value="1"/>
</dbReference>
<keyword evidence="3" id="KW-0274">FAD</keyword>
<dbReference type="SUPFAM" id="SSF160996">
    <property type="entry name" value="HI0933 insert domain-like"/>
    <property type="match status" value="1"/>
</dbReference>
<evidence type="ECO:0000256" key="3">
    <source>
        <dbReference type="ARBA" id="ARBA00022827"/>
    </source>
</evidence>
<organism evidence="6">
    <name type="scientific">Anaerococcus vaginalis</name>
    <dbReference type="NCBI Taxonomy" id="33037"/>
    <lineage>
        <taxon>Bacteria</taxon>
        <taxon>Bacillati</taxon>
        <taxon>Bacillota</taxon>
        <taxon>Tissierellia</taxon>
        <taxon>Tissierellales</taxon>
        <taxon>Peptoniphilaceae</taxon>
        <taxon>Anaerococcus</taxon>
    </lineage>
</organism>
<name>A0A6N2TXA9_9FIRM</name>
<evidence type="ECO:0000256" key="1">
    <source>
        <dbReference type="ARBA" id="ARBA00001974"/>
    </source>
</evidence>
<reference evidence="6" key="1">
    <citation type="submission" date="2019-11" db="EMBL/GenBank/DDBJ databases">
        <authorList>
            <person name="Feng L."/>
        </authorList>
    </citation>
    <scope>NUCLEOTIDE SEQUENCE</scope>
    <source>
        <strain evidence="6">AvaginalisLFYP127</strain>
    </source>
</reference>
<proteinExistence type="predicted"/>
<evidence type="ECO:0000259" key="5">
    <source>
        <dbReference type="Pfam" id="PF22780"/>
    </source>
</evidence>
<dbReference type="SUPFAM" id="SSF51905">
    <property type="entry name" value="FAD/NAD(P)-binding domain"/>
    <property type="match status" value="1"/>
</dbReference>
<dbReference type="Pfam" id="PF03486">
    <property type="entry name" value="HI0933_like"/>
    <property type="match status" value="1"/>
</dbReference>
<evidence type="ECO:0000256" key="2">
    <source>
        <dbReference type="ARBA" id="ARBA00022630"/>
    </source>
</evidence>
<dbReference type="InterPro" id="IPR055178">
    <property type="entry name" value="RsdA/BaiN/AoA(So)-like_dom"/>
</dbReference>
<evidence type="ECO:0000259" key="4">
    <source>
        <dbReference type="Pfam" id="PF03486"/>
    </source>
</evidence>
<dbReference type="InterPro" id="IPR023166">
    <property type="entry name" value="BaiN-like_dom_sf"/>
</dbReference>
<dbReference type="PANTHER" id="PTHR42887">
    <property type="entry name" value="OS12G0638800 PROTEIN"/>
    <property type="match status" value="1"/>
</dbReference>
<dbReference type="Gene3D" id="2.40.30.10">
    <property type="entry name" value="Translation factors"/>
    <property type="match status" value="1"/>
</dbReference>
<gene>
    <name evidence="6" type="ORF">AVLFYP127_00865</name>
</gene>
<dbReference type="Gene3D" id="1.10.8.260">
    <property type="entry name" value="HI0933 insert domain-like"/>
    <property type="match status" value="1"/>
</dbReference>
<dbReference type="InterPro" id="IPR057661">
    <property type="entry name" value="RsdA/BaiN/AoA(So)_Rossmann"/>
</dbReference>
<dbReference type="InterPro" id="IPR036188">
    <property type="entry name" value="FAD/NAD-bd_sf"/>
</dbReference>
<comment type="cofactor">
    <cofactor evidence="1">
        <name>FAD</name>
        <dbReference type="ChEBI" id="CHEBI:57692"/>
    </cofactor>
</comment>
<accession>A0A6N2TXA9</accession>
<dbReference type="EMBL" id="CACRSW010000028">
    <property type="protein sequence ID" value="VYT10624.1"/>
    <property type="molecule type" value="Genomic_DNA"/>
</dbReference>
<dbReference type="Gene3D" id="3.50.50.60">
    <property type="entry name" value="FAD/NAD(P)-binding domain"/>
    <property type="match status" value="1"/>
</dbReference>
<protein>
    <submittedName>
        <fullName evidence="6">Coenzyme A disulfide reductase</fullName>
    </submittedName>
</protein>
<dbReference type="AlphaFoldDB" id="A0A6N2TXA9"/>